<gene>
    <name evidence="3" type="ORF">GCM10022403_001040</name>
</gene>
<dbReference type="Proteomes" id="UP001501009">
    <property type="component" value="Unassembled WGS sequence"/>
</dbReference>
<dbReference type="InterPro" id="IPR033413">
    <property type="entry name" value="DUF5117"/>
</dbReference>
<keyword evidence="3" id="KW-0378">Hydrolase</keyword>
<keyword evidence="4" id="KW-1185">Reference proteome</keyword>
<comment type="caution">
    <text evidence="3">The sequence shown here is derived from an EMBL/GenBank/DDBJ whole genome shotgun (WGS) entry which is preliminary data.</text>
</comment>
<name>A0ABP7GKU4_9ACTN</name>
<evidence type="ECO:0000259" key="2">
    <source>
        <dbReference type="Pfam" id="PF17148"/>
    </source>
</evidence>
<dbReference type="Pfam" id="PF16313">
    <property type="entry name" value="DUF4953"/>
    <property type="match status" value="1"/>
</dbReference>
<dbReference type="SUPFAM" id="SSF55486">
    <property type="entry name" value="Metalloproteases ('zincins'), catalytic domain"/>
    <property type="match status" value="1"/>
</dbReference>
<feature type="domain" description="DUF5117" evidence="2">
    <location>
        <begin position="50"/>
        <end position="239"/>
    </location>
</feature>
<dbReference type="Pfam" id="PF17148">
    <property type="entry name" value="DUF5117"/>
    <property type="match status" value="1"/>
</dbReference>
<dbReference type="InterPro" id="IPR024079">
    <property type="entry name" value="MetalloPept_cat_dom_sf"/>
</dbReference>
<dbReference type="PANTHER" id="PTHR38478:SF1">
    <property type="entry name" value="ZINC DEPENDENT METALLOPROTEASE DOMAIN LIPOPROTEIN"/>
    <property type="match status" value="1"/>
</dbReference>
<organism evidence="3 4">
    <name type="scientific">Streptomyces coacervatus</name>
    <dbReference type="NCBI Taxonomy" id="647381"/>
    <lineage>
        <taxon>Bacteria</taxon>
        <taxon>Bacillati</taxon>
        <taxon>Actinomycetota</taxon>
        <taxon>Actinomycetes</taxon>
        <taxon>Kitasatosporales</taxon>
        <taxon>Streptomycetaceae</taxon>
        <taxon>Streptomyces</taxon>
    </lineage>
</organism>
<dbReference type="RefSeq" id="WP_275769575.1">
    <property type="nucleotide sequence ID" value="NZ_BAABDE010000002.1"/>
</dbReference>
<evidence type="ECO:0000313" key="3">
    <source>
        <dbReference type="EMBL" id="GAA3769386.1"/>
    </source>
</evidence>
<accession>A0ABP7GKU4</accession>
<keyword evidence="3" id="KW-0645">Protease</keyword>
<evidence type="ECO:0000313" key="4">
    <source>
        <dbReference type="Proteomes" id="UP001501009"/>
    </source>
</evidence>
<sequence>MPADFIDLVPDPEHPRDRLLLGIRHFEEPFLLTVSLSQGLGSSELWLDRGRAGKARLAEFQRVGDRVLFVVRNKHFRTSGDPAAVRAGQESFALSVMWSGPVLREENGAAVVDATGLVLADHDRVADHLAEKEQGEYTVDETRSLPLVADSRTGPAGTRLPALLTFRGPGRGAAVRSVAADPRALTLVQQLNLVRLPADPMPARRFHPGSGGYGIGYADHGHIGVRDTQVKVQPRFRVGPDSAPIVFRVDPAIPEPFRSAVIEGGNWWQEAFAATGLPGAYRVEAGGDDFDPYESGVNGVVWVHRAGRGWSLGQGLTDPRTGEILHARVRLGSQRVEQVRALGEALLAPYGRPDETERLAAVEELVLARLRHLAAHEIGHALGFMHNFASTTHSKPSVMDYPHARLRITDDGGIDLSAAYSSGLGPWDHFLVAHTYGQFADEPTALAQLRDEAARAGLHFISDEDAQGAHAAHADAVPWVTGGHALQALETMMRARRLALDGFSRGVLPPDRQTGELEERAALLHLLHRHEVTAVARLVGGVRYAYGLAGDNGTGAEAADASTQRRALARLAELLRAEQLALPEAVLSALTPPAIRYGRTDQYLDTEAGRIFDPFSAVRAGVTLVTEHLLEPARLNRVAWQHAADPEVPGVGDVVGALLAATWRRPDPVPADVPGGTAVQHTADWTLLNHLLTVLNDNTLHAQVRMELRSSLRQLAAELRQLGASHESGRPDDEEMRREAAELISGFLADPRSVRLDPLPRVPPGAPN</sequence>
<keyword evidence="3" id="KW-0482">Metalloprotease</keyword>
<dbReference type="GO" id="GO:0008237">
    <property type="term" value="F:metallopeptidase activity"/>
    <property type="evidence" value="ECO:0007669"/>
    <property type="project" value="UniProtKB-KW"/>
</dbReference>
<feature type="domain" description="EcxA zinc-binding" evidence="1">
    <location>
        <begin position="363"/>
        <end position="665"/>
    </location>
</feature>
<evidence type="ECO:0000259" key="1">
    <source>
        <dbReference type="Pfam" id="PF16313"/>
    </source>
</evidence>
<reference evidence="4" key="1">
    <citation type="journal article" date="2019" name="Int. J. Syst. Evol. Microbiol.">
        <title>The Global Catalogue of Microorganisms (GCM) 10K type strain sequencing project: providing services to taxonomists for standard genome sequencing and annotation.</title>
        <authorList>
            <consortium name="The Broad Institute Genomics Platform"/>
            <consortium name="The Broad Institute Genome Sequencing Center for Infectious Disease"/>
            <person name="Wu L."/>
            <person name="Ma J."/>
        </authorList>
    </citation>
    <scope>NUCLEOTIDE SEQUENCE [LARGE SCALE GENOMIC DNA]</scope>
    <source>
        <strain evidence="4">JCM 17138</strain>
    </source>
</reference>
<dbReference type="InterPro" id="IPR032534">
    <property type="entry name" value="EcxA_zinc-bd"/>
</dbReference>
<dbReference type="PANTHER" id="PTHR38478">
    <property type="entry name" value="PEPTIDASE M1A AND M12B"/>
    <property type="match status" value="1"/>
</dbReference>
<proteinExistence type="predicted"/>
<protein>
    <submittedName>
        <fullName evidence="3">Zinc-dependent metalloprotease</fullName>
    </submittedName>
</protein>
<dbReference type="Gene3D" id="3.40.390.10">
    <property type="entry name" value="Collagenase (Catalytic Domain)"/>
    <property type="match status" value="1"/>
</dbReference>
<dbReference type="EMBL" id="BAABDE010000002">
    <property type="protein sequence ID" value="GAA3769386.1"/>
    <property type="molecule type" value="Genomic_DNA"/>
</dbReference>